<evidence type="ECO:0000256" key="8">
    <source>
        <dbReference type="ARBA" id="ARBA00023136"/>
    </source>
</evidence>
<organism evidence="13 14">
    <name type="scientific">Mesocestoides corti</name>
    <name type="common">Flatworm</name>
    <dbReference type="NCBI Taxonomy" id="53468"/>
    <lineage>
        <taxon>Eukaryota</taxon>
        <taxon>Metazoa</taxon>
        <taxon>Spiralia</taxon>
        <taxon>Lophotrochozoa</taxon>
        <taxon>Platyhelminthes</taxon>
        <taxon>Cestoda</taxon>
        <taxon>Eucestoda</taxon>
        <taxon>Cyclophyllidea</taxon>
        <taxon>Mesocestoididae</taxon>
        <taxon>Mesocestoides</taxon>
    </lineage>
</organism>
<feature type="domain" description="Fucosyltransferase C-terminal" evidence="12">
    <location>
        <begin position="21"/>
        <end position="176"/>
    </location>
</feature>
<comment type="subcellular location">
    <subcellularLocation>
        <location evidence="10">Endomembrane system</location>
        <topology evidence="10">Single-pass type II membrane protein</topology>
    </subcellularLocation>
    <subcellularLocation>
        <location evidence="11">Golgi apparatus</location>
        <location evidence="11">Golgi stack membrane</location>
        <topology evidence="11">Single-pass type II membrane protein</topology>
    </subcellularLocation>
</comment>
<evidence type="ECO:0000256" key="1">
    <source>
        <dbReference type="ARBA" id="ARBA00004922"/>
    </source>
</evidence>
<evidence type="ECO:0000256" key="7">
    <source>
        <dbReference type="ARBA" id="ARBA00022989"/>
    </source>
</evidence>
<keyword evidence="5 11" id="KW-0812">Transmembrane</keyword>
<comment type="pathway">
    <text evidence="1">Protein modification; protein glycosylation.</text>
</comment>
<keyword evidence="11" id="KW-0333">Golgi apparatus</keyword>
<dbReference type="OrthoDB" id="427096at2759"/>
<evidence type="ECO:0000313" key="13">
    <source>
        <dbReference type="EMBL" id="VDD77182.1"/>
    </source>
</evidence>
<dbReference type="Pfam" id="PF00852">
    <property type="entry name" value="Glyco_transf_10"/>
    <property type="match status" value="1"/>
</dbReference>
<keyword evidence="6" id="KW-0735">Signal-anchor</keyword>
<evidence type="ECO:0000256" key="3">
    <source>
        <dbReference type="ARBA" id="ARBA00022676"/>
    </source>
</evidence>
<keyword evidence="7" id="KW-1133">Transmembrane helix</keyword>
<name>A0A0R3U8H8_MESCO</name>
<dbReference type="FunFam" id="3.40.50.11660:FF:000002">
    <property type="entry name" value="Alpha-(1,3)-fucosyltransferase"/>
    <property type="match status" value="1"/>
</dbReference>
<evidence type="ECO:0000256" key="11">
    <source>
        <dbReference type="RuleBase" id="RU003832"/>
    </source>
</evidence>
<evidence type="ECO:0000256" key="4">
    <source>
        <dbReference type="ARBA" id="ARBA00022679"/>
    </source>
</evidence>
<dbReference type="GO" id="GO:0032580">
    <property type="term" value="C:Golgi cisterna membrane"/>
    <property type="evidence" value="ECO:0007669"/>
    <property type="project" value="UniProtKB-SubCell"/>
</dbReference>
<dbReference type="STRING" id="53468.A0A0R3U8H8"/>
<dbReference type="GO" id="GO:0046920">
    <property type="term" value="F:alpha-(1-&gt;3)-fucosyltransferase activity"/>
    <property type="evidence" value="ECO:0007669"/>
    <property type="project" value="TreeGrafter"/>
</dbReference>
<evidence type="ECO:0000259" key="12">
    <source>
        <dbReference type="Pfam" id="PF00852"/>
    </source>
</evidence>
<dbReference type="InterPro" id="IPR001503">
    <property type="entry name" value="Glyco_trans_10"/>
</dbReference>
<keyword evidence="4 11" id="KW-0808">Transferase</keyword>
<dbReference type="Proteomes" id="UP000267029">
    <property type="component" value="Unassembled WGS sequence"/>
</dbReference>
<keyword evidence="8" id="KW-0472">Membrane</keyword>
<dbReference type="SUPFAM" id="SSF53756">
    <property type="entry name" value="UDP-Glycosyltransferase/glycogen phosphorylase"/>
    <property type="match status" value="1"/>
</dbReference>
<dbReference type="UniPathway" id="UPA00378"/>
<evidence type="ECO:0000256" key="6">
    <source>
        <dbReference type="ARBA" id="ARBA00022968"/>
    </source>
</evidence>
<keyword evidence="9" id="KW-0325">Glycoprotein</keyword>
<dbReference type="EMBL" id="UXSR01000661">
    <property type="protein sequence ID" value="VDD77182.1"/>
    <property type="molecule type" value="Genomic_DNA"/>
</dbReference>
<keyword evidence="14" id="KW-1185">Reference proteome</keyword>
<protein>
    <recommendedName>
        <fullName evidence="11">Fucosyltransferase</fullName>
        <ecNumber evidence="11">2.4.1.-</ecNumber>
    </recommendedName>
</protein>
<dbReference type="InterPro" id="IPR038577">
    <property type="entry name" value="GT10-like_C_sf"/>
</dbReference>
<dbReference type="Gene3D" id="3.40.50.11660">
    <property type="entry name" value="Glycosyl transferase family 10, C-terminal domain"/>
    <property type="match status" value="1"/>
</dbReference>
<dbReference type="PANTHER" id="PTHR11929:SF194">
    <property type="entry name" value="ALPHA-(1,3)-FUCOSYLTRANSFERASE 10"/>
    <property type="match status" value="1"/>
</dbReference>
<evidence type="ECO:0000313" key="14">
    <source>
        <dbReference type="Proteomes" id="UP000267029"/>
    </source>
</evidence>
<keyword evidence="3 11" id="KW-0328">Glycosyltransferase</keyword>
<dbReference type="EC" id="2.4.1.-" evidence="11"/>
<evidence type="ECO:0000256" key="10">
    <source>
        <dbReference type="ARBA" id="ARBA00060399"/>
    </source>
</evidence>
<evidence type="ECO:0000256" key="9">
    <source>
        <dbReference type="ARBA" id="ARBA00023180"/>
    </source>
</evidence>
<accession>A0A0R3U8H8</accession>
<evidence type="ECO:0000256" key="2">
    <source>
        <dbReference type="ARBA" id="ARBA00008919"/>
    </source>
</evidence>
<proteinExistence type="inferred from homology"/>
<comment type="similarity">
    <text evidence="2 11">Belongs to the glycosyltransferase 10 family.</text>
</comment>
<evidence type="ECO:0000256" key="5">
    <source>
        <dbReference type="ARBA" id="ARBA00022692"/>
    </source>
</evidence>
<dbReference type="PANTHER" id="PTHR11929">
    <property type="entry name" value="ALPHA- 1,3 -FUCOSYLTRANSFERASE"/>
    <property type="match status" value="1"/>
</dbReference>
<gene>
    <name evidence="13" type="ORF">MCOS_LOCUS3185</name>
</gene>
<sequence>MLLVDNRKWLPKNHKHRTSLSAAVVMSNMHAHNQRNAIISELSRLMQVDRYGKHYQPCFEANCFEMISKKSKFYLAFENSNCQDYVTEKLFRNAFMNGLVPIVYGTREDNYKDLAPPNSYIHVNQFQSLKHLVEYLKYLHENDTAYANYFAWKEYGEVQVRIHHLSTKTPNVLCTVLITIVNLWQVLGN</sequence>
<reference evidence="13 14" key="1">
    <citation type="submission" date="2018-10" db="EMBL/GenBank/DDBJ databases">
        <authorList>
            <consortium name="Pathogen Informatics"/>
        </authorList>
    </citation>
    <scope>NUCLEOTIDE SEQUENCE [LARGE SCALE GENOMIC DNA]</scope>
</reference>
<dbReference type="AlphaFoldDB" id="A0A0R3U8H8"/>
<dbReference type="InterPro" id="IPR055270">
    <property type="entry name" value="Glyco_tran_10_C"/>
</dbReference>